<dbReference type="RefSeq" id="WP_349078036.1">
    <property type="nucleotide sequence ID" value="NZ_JBBMEI010000033.1"/>
</dbReference>
<dbReference type="Gene3D" id="3.40.630.10">
    <property type="entry name" value="Zn peptidases"/>
    <property type="match status" value="1"/>
</dbReference>
<evidence type="ECO:0000313" key="2">
    <source>
        <dbReference type="EMBL" id="MEQ2358895.1"/>
    </source>
</evidence>
<dbReference type="InterPro" id="IPR036264">
    <property type="entry name" value="Bact_exopeptidase_dim_dom"/>
</dbReference>
<dbReference type="PANTHER" id="PTHR30575:SF3">
    <property type="entry name" value="PEPTIDASE M20 DIMERISATION DOMAIN-CONTAINING PROTEIN"/>
    <property type="match status" value="1"/>
</dbReference>
<dbReference type="SUPFAM" id="SSF55031">
    <property type="entry name" value="Bacterial exopeptidase dimerisation domain"/>
    <property type="match status" value="1"/>
</dbReference>
<dbReference type="Proteomes" id="UP001446032">
    <property type="component" value="Unassembled WGS sequence"/>
</dbReference>
<accession>A0ABV1AL64</accession>
<feature type="domain" description="Peptidase M20 dimerisation" evidence="1">
    <location>
        <begin position="200"/>
        <end position="292"/>
    </location>
</feature>
<reference evidence="2 3" key="1">
    <citation type="submission" date="2024-03" db="EMBL/GenBank/DDBJ databases">
        <title>Human intestinal bacterial collection.</title>
        <authorList>
            <person name="Pauvert C."/>
            <person name="Hitch T.C.A."/>
            <person name="Clavel T."/>
        </authorList>
    </citation>
    <scope>NUCLEOTIDE SEQUENCE [LARGE SCALE GENOMIC DNA]</scope>
    <source>
        <strain evidence="2 3">CLA-AA-H95</strain>
    </source>
</reference>
<dbReference type="EMBL" id="JBBMEI010000033">
    <property type="protein sequence ID" value="MEQ2358895.1"/>
    <property type="molecule type" value="Genomic_DNA"/>
</dbReference>
<gene>
    <name evidence="2" type="ORF">WMO75_11250</name>
</gene>
<dbReference type="Gene3D" id="3.30.70.360">
    <property type="match status" value="1"/>
</dbReference>
<dbReference type="InterPro" id="IPR002933">
    <property type="entry name" value="Peptidase_M20"/>
</dbReference>
<dbReference type="Pfam" id="PF01546">
    <property type="entry name" value="Peptidase_M20"/>
    <property type="match status" value="1"/>
</dbReference>
<dbReference type="InterPro" id="IPR011650">
    <property type="entry name" value="Peptidase_M20_dimer"/>
</dbReference>
<sequence length="435" mass="48041">MLDKIEEKILQRIDAYREQIINFAEDIASHPEPGFEEIRTAQKTAECLRQLGYEVTEHLARTGVRGDSHPAEGPHLTIIGEMDAIGCKAHPVSDPVTGVAHACGHHAQMAAMIGCAAALADTEIQKELGGSLSFLAVPAEEYIDADKRVRLQKEGTEFCCGKSEMIRTGVFDDTDIALTTHVHMVPVEEDFYLGNPACNGYSAERVTVRGKAAHGAIDPWNGVNALSITTSAIQMMGLMRETFREEDHVRLHNVIRKAGDVINSVPDEAVIETKVRAASLEKIEEITDMVNRAYDGAAYAFGGRIEREILQGYMPILPREADTALLEAAEDLELEYRTVQKGDFNNACTDVGDLSHLMPVVNFTFKGFEGKLHGADFRITDPEKAYILPAKLLALTVYKLLRNGGEQAGKICTEFTPVFDRESYTAYIRKQTEQK</sequence>
<evidence type="ECO:0000259" key="1">
    <source>
        <dbReference type="Pfam" id="PF07687"/>
    </source>
</evidence>
<name>A0ABV1AL64_9FIRM</name>
<comment type="caution">
    <text evidence="2">The sequence shown here is derived from an EMBL/GenBank/DDBJ whole genome shotgun (WGS) entry which is preliminary data.</text>
</comment>
<dbReference type="NCBIfam" id="TIGR01891">
    <property type="entry name" value="amidohydrolases"/>
    <property type="match status" value="1"/>
</dbReference>
<dbReference type="PANTHER" id="PTHR30575">
    <property type="entry name" value="PEPTIDASE M20"/>
    <property type="match status" value="1"/>
</dbReference>
<organism evidence="2 3">
    <name type="scientific">Blautia intestinihominis</name>
    <dbReference type="NCBI Taxonomy" id="3133152"/>
    <lineage>
        <taxon>Bacteria</taxon>
        <taxon>Bacillati</taxon>
        <taxon>Bacillota</taxon>
        <taxon>Clostridia</taxon>
        <taxon>Lachnospirales</taxon>
        <taxon>Lachnospiraceae</taxon>
        <taxon>Blautia</taxon>
    </lineage>
</organism>
<evidence type="ECO:0000313" key="3">
    <source>
        <dbReference type="Proteomes" id="UP001446032"/>
    </source>
</evidence>
<dbReference type="Pfam" id="PF07687">
    <property type="entry name" value="M20_dimer"/>
    <property type="match status" value="1"/>
</dbReference>
<dbReference type="InterPro" id="IPR017439">
    <property type="entry name" value="Amidohydrolase"/>
</dbReference>
<proteinExistence type="predicted"/>
<protein>
    <submittedName>
        <fullName evidence="2">Amidohydrolase</fullName>
    </submittedName>
</protein>
<dbReference type="SUPFAM" id="SSF53187">
    <property type="entry name" value="Zn-dependent exopeptidases"/>
    <property type="match status" value="1"/>
</dbReference>
<keyword evidence="3" id="KW-1185">Reference proteome</keyword>
<dbReference type="InterPro" id="IPR052030">
    <property type="entry name" value="Peptidase_M20/M20A_hydrolases"/>
</dbReference>